<protein>
    <recommendedName>
        <fullName evidence="3">HNH endonuclease</fullName>
    </recommendedName>
</protein>
<evidence type="ECO:0000313" key="1">
    <source>
        <dbReference type="EMBL" id="WWA30376.1"/>
    </source>
</evidence>
<dbReference type="EMBL" id="CP144921">
    <property type="protein sequence ID" value="WWA30376.1"/>
    <property type="molecule type" value="Genomic_DNA"/>
</dbReference>
<dbReference type="Proteomes" id="UP001341136">
    <property type="component" value="Chromosome"/>
</dbReference>
<proteinExistence type="predicted"/>
<dbReference type="RefSeq" id="WP_338465133.1">
    <property type="nucleotide sequence ID" value="NZ_CP144921.1"/>
</dbReference>
<keyword evidence="2" id="KW-1185">Reference proteome</keyword>
<evidence type="ECO:0008006" key="3">
    <source>
        <dbReference type="Google" id="ProtNLM"/>
    </source>
</evidence>
<reference evidence="1 2" key="1">
    <citation type="submission" date="2024-01" db="EMBL/GenBank/DDBJ databases">
        <title>Culturomics analysis of mouse respiratory tract.</title>
        <authorList>
            <person name="Phillips A.M."/>
            <person name="Collette N.M."/>
            <person name="Mageeney C.M."/>
            <person name="Sinha A."/>
            <person name="Hern K.E."/>
            <person name="Arkin A.P."/>
            <person name="Williams K.P."/>
            <person name="Branda S."/>
        </authorList>
    </citation>
    <scope>NUCLEOTIDE SEQUENCE [LARGE SCALE GENOMIC DNA]</scope>
    <source>
        <strain evidence="1 2">CP20</strain>
    </source>
</reference>
<name>A0ABZ2CV66_9BACI</name>
<sequence>MTNTYDKSGVLGGNYDSCALDFEAAHQALLKEVRNKAYAEGYEAGREHERNLPFANGQNPFKLGSRSEVEREAFDVAEGVAESFTVGDQQAKEYVESAIKETRAFNQQARRDEIVEDAKEIIATIKGDVDFVINKEKRTVVAFQRGTSTGKVISRGIAKCAPGDCFNNYIGMVIAWFRSLDVEVPEKYLNAPQPTEVRVGDVIGFPFDPLDDEFETVIKVEDGRAYVGDGEFYYLAELFTIVEHDPECDPYIIDDSRETEVGE</sequence>
<accession>A0ABZ2CV66</accession>
<evidence type="ECO:0000313" key="2">
    <source>
        <dbReference type="Proteomes" id="UP001341136"/>
    </source>
</evidence>
<gene>
    <name evidence="1" type="ORF">V5G21_00845</name>
</gene>
<organism evidence="1 2">
    <name type="scientific">Shouchella rhizosphaerae</name>
    <dbReference type="NCBI Taxonomy" id="866786"/>
    <lineage>
        <taxon>Bacteria</taxon>
        <taxon>Bacillati</taxon>
        <taxon>Bacillota</taxon>
        <taxon>Bacilli</taxon>
        <taxon>Bacillales</taxon>
        <taxon>Bacillaceae</taxon>
        <taxon>Shouchella</taxon>
    </lineage>
</organism>